<feature type="domain" description="ATPase PglY 5th" evidence="2">
    <location>
        <begin position="884"/>
        <end position="984"/>
    </location>
</feature>
<dbReference type="Proteomes" id="UP001500908">
    <property type="component" value="Unassembled WGS sequence"/>
</dbReference>
<dbReference type="EMBL" id="BAABDD010000007">
    <property type="protein sequence ID" value="GAA3739320.1"/>
    <property type="molecule type" value="Genomic_DNA"/>
</dbReference>
<feature type="compositionally biased region" description="Low complexity" evidence="1">
    <location>
        <begin position="1240"/>
        <end position="1268"/>
    </location>
</feature>
<dbReference type="InterPro" id="IPR058747">
    <property type="entry name" value="PglY_C"/>
</dbReference>
<name>A0ABP7FGI8_9ACTN</name>
<organism evidence="4 5">
    <name type="scientific">Salinactinospora qingdaonensis</name>
    <dbReference type="NCBI Taxonomy" id="702744"/>
    <lineage>
        <taxon>Bacteria</taxon>
        <taxon>Bacillati</taxon>
        <taxon>Actinomycetota</taxon>
        <taxon>Actinomycetes</taxon>
        <taxon>Streptosporangiales</taxon>
        <taxon>Nocardiopsidaceae</taxon>
        <taxon>Salinactinospora</taxon>
    </lineage>
</organism>
<gene>
    <name evidence="4" type="ORF">GCM10022402_18870</name>
</gene>
<evidence type="ECO:0000313" key="4">
    <source>
        <dbReference type="EMBL" id="GAA3739320.1"/>
    </source>
</evidence>
<sequence>MAQQPLLRDLIDIKESISTSDFVLSLTEAVTPEGAEHALRDYVVTERLRENFDEALGLIKSAVDGHTSKAAYLHGSFGSGKSHFMAVLHALLSGAPAARSRADFDPVLAKHEWLATDGRRFLLVPYHMLGAKSLEQRVLGGYVDYVSRLHPQAPPPSRVYRSDALFADLGAMRERMGDDAVIAGLRSDGEAEEDEWGDAFAWTSALLDTAMGAPEAHEDGQPNLVNPSTPTELRAKLVQDASTNLFPGFARGAAEDEHGFISLDAGLSVIAEHAESLGYDGLILFLDELILWLASLIHDQKLVSREAGKITNFVEGGDARRAIPVVSFIARQRDLRELVGDEVSGAAEVSIQDTLNLASGRFDKITLEDRNLPQIAHARLLQPKSEEAAARIDAAFEQTKKVGPQVWDTLLGSDQGTTGADEESFRLTYPFSPAFMDTLVHISSALQRSRTGLKLMGQLLAQRRDDLRLGQLVPVGDLYPLIADGGDKPFTDQLKVVFDAADKLYRNKLRPYLLESYNLTEDEVEQYQRRPDSVTDPQLAQRCQGFLGDHRLVCTLLLSALAPSVPALHDLTIRRLGALNHGSVTAPIPGSEVGIIKSKVAEWASRFPEIKETGTEANPGVRLELSGVDVDSVVQNAAVNNNAGNRMALVKRLLAEELDVQRADGRLGADELHFVWRGSTRTAEVIFGNIADDGELPDHDLQPQLDSRWRIVVDLPYDEGEFRPVDDVNRLQQLRERQGEHPRTLAWVPTHLSAQRLADFHRLVIIDKALADDNRFATQYAAHLNADSRERAKGLLQTQRDSLTKQVKNAFKQAYGLADKKPTDVQLDFDEHVVPLPDMDRPKLSFGQSMRGAVRHLAGTLLAHQFPDHPDLDPDGTGAAVRQAEARTVFTHVQAAAEARDRRVEVPAKDRALMRRIAGPLGLGQQKEAYFELSDRWADHFRTQARGEGVTGDLSLTRLTDWTDLPRPRGLEPFLATLVVASFAEMDDRVWVRGGVVLDPPPELARIKPGDALRSQPLPADDDWEQARQRFAAIFGQTAPTLRRGRMVTHVAGQIVEAARHYTEPAAELVRQLEAHADFLGLDETDESGRLALARRSRELLAALTDGGHGAAGSGAAKRTIETLARFDLGPASAERHGASVKQAQRVAHALATASWDTLELAQGQGAEGQALLESLRGSARADQITADLAAALDDTRTQVTALIKRNQAAAVAPPTPSPGPGADKVDLTTPSSTPNVSDTVADPPAAGTGAATGQPRRAGRATTTAKNAAEQLRSELEALAASTPEATIEITWQVVDS</sequence>
<feature type="compositionally biased region" description="Polar residues" evidence="1">
    <location>
        <begin position="1229"/>
        <end position="1239"/>
    </location>
</feature>
<proteinExistence type="predicted"/>
<feature type="domain" description="ATPase PglY C-terminal" evidence="3">
    <location>
        <begin position="1028"/>
        <end position="1208"/>
    </location>
</feature>
<reference evidence="5" key="1">
    <citation type="journal article" date="2019" name="Int. J. Syst. Evol. Microbiol.">
        <title>The Global Catalogue of Microorganisms (GCM) 10K type strain sequencing project: providing services to taxonomists for standard genome sequencing and annotation.</title>
        <authorList>
            <consortium name="The Broad Institute Genomics Platform"/>
            <consortium name="The Broad Institute Genome Sequencing Center for Infectious Disease"/>
            <person name="Wu L."/>
            <person name="Ma J."/>
        </authorList>
    </citation>
    <scope>NUCLEOTIDE SEQUENCE [LARGE SCALE GENOMIC DNA]</scope>
    <source>
        <strain evidence="5">JCM 17137</strain>
    </source>
</reference>
<feature type="region of interest" description="Disordered" evidence="1">
    <location>
        <begin position="1208"/>
        <end position="1268"/>
    </location>
</feature>
<dbReference type="Pfam" id="PF26382">
    <property type="entry name" value="BREX_PglY_6th"/>
    <property type="match status" value="1"/>
</dbReference>
<protein>
    <recommendedName>
        <fullName evidence="6">Phage resistance protein</fullName>
    </recommendedName>
</protein>
<keyword evidence="5" id="KW-1185">Reference proteome</keyword>
<evidence type="ECO:0000313" key="5">
    <source>
        <dbReference type="Proteomes" id="UP001500908"/>
    </source>
</evidence>
<evidence type="ECO:0000259" key="3">
    <source>
        <dbReference type="Pfam" id="PF26382"/>
    </source>
</evidence>
<dbReference type="InterPro" id="IPR058748">
    <property type="entry name" value="PglY_5th"/>
</dbReference>
<evidence type="ECO:0000259" key="2">
    <source>
        <dbReference type="Pfam" id="PF26381"/>
    </source>
</evidence>
<evidence type="ECO:0008006" key="6">
    <source>
        <dbReference type="Google" id="ProtNLM"/>
    </source>
</evidence>
<evidence type="ECO:0000256" key="1">
    <source>
        <dbReference type="SAM" id="MobiDB-lite"/>
    </source>
</evidence>
<accession>A0ABP7FGI8</accession>
<dbReference type="RefSeq" id="WP_344969738.1">
    <property type="nucleotide sequence ID" value="NZ_BAABDD010000007.1"/>
</dbReference>
<comment type="caution">
    <text evidence="4">The sequence shown here is derived from an EMBL/GenBank/DDBJ whole genome shotgun (WGS) entry which is preliminary data.</text>
</comment>
<dbReference type="Pfam" id="PF26381">
    <property type="entry name" value="BREX_PglY_5th"/>
    <property type="match status" value="1"/>
</dbReference>